<comment type="caution">
    <text evidence="1">The sequence shown here is derived from an EMBL/GenBank/DDBJ whole genome shotgun (WGS) entry which is preliminary data.</text>
</comment>
<organism evidence="1 2">
    <name type="scientific">Araneus ventricosus</name>
    <name type="common">Orbweaver spider</name>
    <name type="synonym">Epeira ventricosa</name>
    <dbReference type="NCBI Taxonomy" id="182803"/>
    <lineage>
        <taxon>Eukaryota</taxon>
        <taxon>Metazoa</taxon>
        <taxon>Ecdysozoa</taxon>
        <taxon>Arthropoda</taxon>
        <taxon>Chelicerata</taxon>
        <taxon>Arachnida</taxon>
        <taxon>Araneae</taxon>
        <taxon>Araneomorphae</taxon>
        <taxon>Entelegynae</taxon>
        <taxon>Araneoidea</taxon>
        <taxon>Araneidae</taxon>
        <taxon>Araneus</taxon>
    </lineage>
</organism>
<reference evidence="1 2" key="1">
    <citation type="journal article" date="2019" name="Sci. Rep.">
        <title>Orb-weaving spider Araneus ventricosus genome elucidates the spidroin gene catalogue.</title>
        <authorList>
            <person name="Kono N."/>
            <person name="Nakamura H."/>
            <person name="Ohtoshi R."/>
            <person name="Moran D.A.P."/>
            <person name="Shinohara A."/>
            <person name="Yoshida Y."/>
            <person name="Fujiwara M."/>
            <person name="Mori M."/>
            <person name="Tomita M."/>
            <person name="Arakawa K."/>
        </authorList>
    </citation>
    <scope>NUCLEOTIDE SEQUENCE [LARGE SCALE GENOMIC DNA]</scope>
</reference>
<dbReference type="OrthoDB" id="775972at2759"/>
<dbReference type="PANTHER" id="PTHR37984:SF15">
    <property type="entry name" value="INTEGRASE CATALYTIC DOMAIN-CONTAINING PROTEIN"/>
    <property type="match status" value="1"/>
</dbReference>
<dbReference type="InterPro" id="IPR036397">
    <property type="entry name" value="RNaseH_sf"/>
</dbReference>
<dbReference type="SUPFAM" id="SSF53098">
    <property type="entry name" value="Ribonuclease H-like"/>
    <property type="match status" value="1"/>
</dbReference>
<dbReference type="EMBL" id="BGPR01000262">
    <property type="protein sequence ID" value="GBM08864.1"/>
    <property type="molecule type" value="Genomic_DNA"/>
</dbReference>
<evidence type="ECO:0008006" key="3">
    <source>
        <dbReference type="Google" id="ProtNLM"/>
    </source>
</evidence>
<protein>
    <recommendedName>
        <fullName evidence="3">Integrase catalytic domain-containing protein</fullName>
    </recommendedName>
</protein>
<proteinExistence type="predicted"/>
<accession>A0A4Y2CYQ5</accession>
<sequence>MKPEISEVLEYADDVTGSTGATKLREEPRSCSSLKEAFLQRKAKKGNYLFIDGLLHHMDKLTQEFHKMLGSSPKFPCPGYSDSNGLVERYNKVLKKILHHVIRIDPSNWDKHIPYPLFAYREFPNCTTGVSPFQLMYGRQARGAVGSIKIIMV</sequence>
<dbReference type="PANTHER" id="PTHR37984">
    <property type="entry name" value="PROTEIN CBG26694"/>
    <property type="match status" value="1"/>
</dbReference>
<name>A0A4Y2CYQ5_ARAVE</name>
<dbReference type="AlphaFoldDB" id="A0A4Y2CYQ5"/>
<dbReference type="InterPro" id="IPR050951">
    <property type="entry name" value="Retrovirus_Pol_polyprotein"/>
</dbReference>
<dbReference type="InterPro" id="IPR012337">
    <property type="entry name" value="RNaseH-like_sf"/>
</dbReference>
<evidence type="ECO:0000313" key="1">
    <source>
        <dbReference type="EMBL" id="GBM08864.1"/>
    </source>
</evidence>
<dbReference type="Gene3D" id="3.30.420.10">
    <property type="entry name" value="Ribonuclease H-like superfamily/Ribonuclease H"/>
    <property type="match status" value="1"/>
</dbReference>
<evidence type="ECO:0000313" key="2">
    <source>
        <dbReference type="Proteomes" id="UP000499080"/>
    </source>
</evidence>
<dbReference type="GO" id="GO:0003676">
    <property type="term" value="F:nucleic acid binding"/>
    <property type="evidence" value="ECO:0007669"/>
    <property type="project" value="InterPro"/>
</dbReference>
<dbReference type="Proteomes" id="UP000499080">
    <property type="component" value="Unassembled WGS sequence"/>
</dbReference>
<keyword evidence="2" id="KW-1185">Reference proteome</keyword>
<gene>
    <name evidence="1" type="ORF">AVEN_57416_1</name>
</gene>